<dbReference type="Pfam" id="PF00294">
    <property type="entry name" value="PfkB"/>
    <property type="match status" value="1"/>
</dbReference>
<dbReference type="InterPro" id="IPR011611">
    <property type="entry name" value="PfkB_dom"/>
</dbReference>
<dbReference type="Gene3D" id="3.40.1190.20">
    <property type="match status" value="1"/>
</dbReference>
<sequence>MINHHKNTSIYFIGHFTIDNIIRFKRKHKPTLGGSVAYCSLSLRTYAKNVKISIISHIGKLNFEDSLLNKIRKKKINLKGVKYSEENNTNFVLDYYDHNRTLTLRSRSPNLDFKIIPQDFLNDPPDVIVLVPLCNEISFDFVSQILKYFPNVYIGIDLQGFIRKIDENGKVSYVYDEQIISNIIKIIKIIGDRLVLKGSEEEMKLLAREIEDLDKVMKYFINSGLKGLFIMTLGENGSMLIKNGEDLLKIPAYKSRRVIDETGAGDIYFSIFFHEFIQSNKTWEAIKKSAYLASAAASFLVEKKGSEGFESKKKVLRRVKRENYIN</sequence>
<evidence type="ECO:0000259" key="3">
    <source>
        <dbReference type="Pfam" id="PF00294"/>
    </source>
</evidence>
<dbReference type="GO" id="GO:0005829">
    <property type="term" value="C:cytosol"/>
    <property type="evidence" value="ECO:0007669"/>
    <property type="project" value="TreeGrafter"/>
</dbReference>
<dbReference type="EMBL" id="LAZR01002801">
    <property type="protein sequence ID" value="KKN25461.1"/>
    <property type="molecule type" value="Genomic_DNA"/>
</dbReference>
<organism evidence="4">
    <name type="scientific">marine sediment metagenome</name>
    <dbReference type="NCBI Taxonomy" id="412755"/>
    <lineage>
        <taxon>unclassified sequences</taxon>
        <taxon>metagenomes</taxon>
        <taxon>ecological metagenomes</taxon>
    </lineage>
</organism>
<dbReference type="PANTHER" id="PTHR10584:SF166">
    <property type="entry name" value="RIBOKINASE"/>
    <property type="match status" value="1"/>
</dbReference>
<keyword evidence="2" id="KW-0418">Kinase</keyword>
<protein>
    <recommendedName>
        <fullName evidence="3">Carbohydrate kinase PfkB domain-containing protein</fullName>
    </recommendedName>
</protein>
<dbReference type="SUPFAM" id="SSF53613">
    <property type="entry name" value="Ribokinase-like"/>
    <property type="match status" value="1"/>
</dbReference>
<evidence type="ECO:0000256" key="2">
    <source>
        <dbReference type="ARBA" id="ARBA00022777"/>
    </source>
</evidence>
<comment type="caution">
    <text evidence="4">The sequence shown here is derived from an EMBL/GenBank/DDBJ whole genome shotgun (WGS) entry which is preliminary data.</text>
</comment>
<dbReference type="InterPro" id="IPR029056">
    <property type="entry name" value="Ribokinase-like"/>
</dbReference>
<proteinExistence type="predicted"/>
<dbReference type="PANTHER" id="PTHR10584">
    <property type="entry name" value="SUGAR KINASE"/>
    <property type="match status" value="1"/>
</dbReference>
<accession>A0A0F9RKG9</accession>
<feature type="domain" description="Carbohydrate kinase PfkB" evidence="3">
    <location>
        <begin position="52"/>
        <end position="307"/>
    </location>
</feature>
<reference evidence="4" key="1">
    <citation type="journal article" date="2015" name="Nature">
        <title>Complex archaea that bridge the gap between prokaryotes and eukaryotes.</title>
        <authorList>
            <person name="Spang A."/>
            <person name="Saw J.H."/>
            <person name="Jorgensen S.L."/>
            <person name="Zaremba-Niedzwiedzka K."/>
            <person name="Martijn J."/>
            <person name="Lind A.E."/>
            <person name="van Eijk R."/>
            <person name="Schleper C."/>
            <person name="Guy L."/>
            <person name="Ettema T.J."/>
        </authorList>
    </citation>
    <scope>NUCLEOTIDE SEQUENCE</scope>
</reference>
<evidence type="ECO:0000256" key="1">
    <source>
        <dbReference type="ARBA" id="ARBA00022679"/>
    </source>
</evidence>
<gene>
    <name evidence="4" type="ORF">LCGC14_0884550</name>
</gene>
<keyword evidence="1" id="KW-0808">Transferase</keyword>
<dbReference type="AlphaFoldDB" id="A0A0F9RKG9"/>
<dbReference type="GO" id="GO:0016301">
    <property type="term" value="F:kinase activity"/>
    <property type="evidence" value="ECO:0007669"/>
    <property type="project" value="UniProtKB-KW"/>
</dbReference>
<name>A0A0F9RKG9_9ZZZZ</name>
<evidence type="ECO:0000313" key="4">
    <source>
        <dbReference type="EMBL" id="KKN25461.1"/>
    </source>
</evidence>